<protein>
    <submittedName>
        <fullName evidence="2">Uncharacterized protein</fullName>
    </submittedName>
</protein>
<keyword evidence="3" id="KW-1185">Reference proteome</keyword>
<comment type="caution">
    <text evidence="2">The sequence shown here is derived from an EMBL/GenBank/DDBJ whole genome shotgun (WGS) entry which is preliminary data.</text>
</comment>
<evidence type="ECO:0000313" key="3">
    <source>
        <dbReference type="Proteomes" id="UP000655016"/>
    </source>
</evidence>
<keyword evidence="1" id="KW-0812">Transmembrane</keyword>
<dbReference type="EMBL" id="BMKP01000008">
    <property type="protein sequence ID" value="GGF22237.1"/>
    <property type="molecule type" value="Genomic_DNA"/>
</dbReference>
<name>A0ABQ1UMY1_9FLAO</name>
<evidence type="ECO:0000313" key="2">
    <source>
        <dbReference type="EMBL" id="GGF22237.1"/>
    </source>
</evidence>
<dbReference type="Proteomes" id="UP000655016">
    <property type="component" value="Unassembled WGS sequence"/>
</dbReference>
<sequence length="58" mass="6233">MAFLPKIIMAAMPKPTAGKKGAMFVSGINANPDALAIMTYKIAVTIVIFIFEFKKGTL</sequence>
<proteinExistence type="predicted"/>
<gene>
    <name evidence="2" type="ORF">GCM10011518_34280</name>
</gene>
<evidence type="ECO:0000256" key="1">
    <source>
        <dbReference type="SAM" id="Phobius"/>
    </source>
</evidence>
<organism evidence="2 3">
    <name type="scientific">Flavobacterium limi</name>
    <dbReference type="NCBI Taxonomy" id="2045105"/>
    <lineage>
        <taxon>Bacteria</taxon>
        <taxon>Pseudomonadati</taxon>
        <taxon>Bacteroidota</taxon>
        <taxon>Flavobacteriia</taxon>
        <taxon>Flavobacteriales</taxon>
        <taxon>Flavobacteriaceae</taxon>
        <taxon>Flavobacterium</taxon>
    </lineage>
</organism>
<keyword evidence="1" id="KW-0472">Membrane</keyword>
<reference evidence="3" key="1">
    <citation type="journal article" date="2019" name="Int. J. Syst. Evol. Microbiol.">
        <title>The Global Catalogue of Microorganisms (GCM) 10K type strain sequencing project: providing services to taxonomists for standard genome sequencing and annotation.</title>
        <authorList>
            <consortium name="The Broad Institute Genomics Platform"/>
            <consortium name="The Broad Institute Genome Sequencing Center for Infectious Disease"/>
            <person name="Wu L."/>
            <person name="Ma J."/>
        </authorList>
    </citation>
    <scope>NUCLEOTIDE SEQUENCE [LARGE SCALE GENOMIC DNA]</scope>
    <source>
        <strain evidence="3">CGMCC 1.16060</strain>
    </source>
</reference>
<feature type="transmembrane region" description="Helical" evidence="1">
    <location>
        <begin position="34"/>
        <end position="53"/>
    </location>
</feature>
<keyword evidence="1" id="KW-1133">Transmembrane helix</keyword>
<accession>A0ABQ1UMY1</accession>